<dbReference type="Pfam" id="PF12680">
    <property type="entry name" value="SnoaL_2"/>
    <property type="match status" value="1"/>
</dbReference>
<gene>
    <name evidence="2" type="ORF">EOD42_14845</name>
</gene>
<proteinExistence type="predicted"/>
<keyword evidence="3" id="KW-1185">Reference proteome</keyword>
<comment type="caution">
    <text evidence="2">The sequence shown here is derived from an EMBL/GenBank/DDBJ whole genome shotgun (WGS) entry which is preliminary data.</text>
</comment>
<protein>
    <submittedName>
        <fullName evidence="2">Nuclear transport factor 2 family protein</fullName>
    </submittedName>
</protein>
<dbReference type="SUPFAM" id="SSF54427">
    <property type="entry name" value="NTF2-like"/>
    <property type="match status" value="1"/>
</dbReference>
<dbReference type="Proteomes" id="UP000282957">
    <property type="component" value="Unassembled WGS sequence"/>
</dbReference>
<feature type="domain" description="SnoaL-like" evidence="1">
    <location>
        <begin position="18"/>
        <end position="121"/>
    </location>
</feature>
<sequence>MTPIERNIATVDAHIRGEAQDPASVMGLYTDDVVLEVPTRGLRFASHAEIEANYRAMFASMADIEIEPRDRFATEDRVVDECLVRLTLTGPGMVNAPFPVGARVELSLLHVFHMRAGLIAREVVYEGWRRLDAAA</sequence>
<evidence type="ECO:0000313" key="3">
    <source>
        <dbReference type="Proteomes" id="UP000282957"/>
    </source>
</evidence>
<name>A0A437MFH9_9PROT</name>
<dbReference type="InterPro" id="IPR032710">
    <property type="entry name" value="NTF2-like_dom_sf"/>
</dbReference>
<evidence type="ECO:0000313" key="2">
    <source>
        <dbReference type="EMBL" id="RVT96380.1"/>
    </source>
</evidence>
<dbReference type="InterPro" id="IPR037401">
    <property type="entry name" value="SnoaL-like"/>
</dbReference>
<accession>A0A437MFH9</accession>
<reference evidence="2 3" key="1">
    <citation type="submission" date="2019-01" db="EMBL/GenBank/DDBJ databases">
        <authorList>
            <person name="Chen W.-M."/>
        </authorList>
    </citation>
    <scope>NUCLEOTIDE SEQUENCE [LARGE SCALE GENOMIC DNA]</scope>
    <source>
        <strain evidence="2 3">CCP-6</strain>
    </source>
</reference>
<dbReference type="EMBL" id="SACL01000004">
    <property type="protein sequence ID" value="RVT96380.1"/>
    <property type="molecule type" value="Genomic_DNA"/>
</dbReference>
<evidence type="ECO:0000259" key="1">
    <source>
        <dbReference type="Pfam" id="PF12680"/>
    </source>
</evidence>
<dbReference type="AlphaFoldDB" id="A0A437MFH9"/>
<dbReference type="Gene3D" id="3.10.450.50">
    <property type="match status" value="1"/>
</dbReference>
<organism evidence="2 3">
    <name type="scientific">Rhodovarius crocodyli</name>
    <dbReference type="NCBI Taxonomy" id="1979269"/>
    <lineage>
        <taxon>Bacteria</taxon>
        <taxon>Pseudomonadati</taxon>
        <taxon>Pseudomonadota</taxon>
        <taxon>Alphaproteobacteria</taxon>
        <taxon>Acetobacterales</taxon>
        <taxon>Roseomonadaceae</taxon>
        <taxon>Rhodovarius</taxon>
    </lineage>
</organism>
<dbReference type="OrthoDB" id="8849037at2"/>
<dbReference type="RefSeq" id="WP_127788313.1">
    <property type="nucleotide sequence ID" value="NZ_SACL01000004.1"/>
</dbReference>